<accession>A0A5C6BXJ7</accession>
<feature type="region of interest" description="Disordered" evidence="1">
    <location>
        <begin position="282"/>
        <end position="309"/>
    </location>
</feature>
<dbReference type="AlphaFoldDB" id="A0A5C6BXJ7"/>
<evidence type="ECO:0000313" key="2">
    <source>
        <dbReference type="EMBL" id="TWU16695.1"/>
    </source>
</evidence>
<dbReference type="EMBL" id="SJPU01000002">
    <property type="protein sequence ID" value="TWU16695.1"/>
    <property type="molecule type" value="Genomic_DNA"/>
</dbReference>
<comment type="caution">
    <text evidence="2">The sequence shown here is derived from an EMBL/GenBank/DDBJ whole genome shotgun (WGS) entry which is preliminary data.</text>
</comment>
<feature type="compositionally biased region" description="Polar residues" evidence="1">
    <location>
        <begin position="293"/>
        <end position="309"/>
    </location>
</feature>
<proteinExistence type="predicted"/>
<gene>
    <name evidence="2" type="ORF">Poly21_39000</name>
</gene>
<organism evidence="2 3">
    <name type="scientific">Allorhodopirellula heiligendammensis</name>
    <dbReference type="NCBI Taxonomy" id="2714739"/>
    <lineage>
        <taxon>Bacteria</taxon>
        <taxon>Pseudomonadati</taxon>
        <taxon>Planctomycetota</taxon>
        <taxon>Planctomycetia</taxon>
        <taxon>Pirellulales</taxon>
        <taxon>Pirellulaceae</taxon>
        <taxon>Allorhodopirellula</taxon>
    </lineage>
</organism>
<evidence type="ECO:0000313" key="3">
    <source>
        <dbReference type="Proteomes" id="UP000319908"/>
    </source>
</evidence>
<name>A0A5C6BXJ7_9BACT</name>
<keyword evidence="3" id="KW-1185">Reference proteome</keyword>
<evidence type="ECO:0008006" key="4">
    <source>
        <dbReference type="Google" id="ProtNLM"/>
    </source>
</evidence>
<reference evidence="2 3" key="1">
    <citation type="journal article" date="2020" name="Antonie Van Leeuwenhoek">
        <title>Rhodopirellula heiligendammensis sp. nov., Rhodopirellula pilleata sp. nov., and Rhodopirellula solitaria sp. nov. isolated from natural or artificial marine surfaces in Northern Germany and California, USA, and emended description of the genus Rhodopirellula.</title>
        <authorList>
            <person name="Kallscheuer N."/>
            <person name="Wiegand S."/>
            <person name="Jogler M."/>
            <person name="Boedeker C."/>
            <person name="Peeters S.H."/>
            <person name="Rast P."/>
            <person name="Heuer A."/>
            <person name="Jetten M.S.M."/>
            <person name="Rohde M."/>
            <person name="Jogler C."/>
        </authorList>
    </citation>
    <scope>NUCLEOTIDE SEQUENCE [LARGE SCALE GENOMIC DNA]</scope>
    <source>
        <strain evidence="2 3">Poly21</strain>
    </source>
</reference>
<evidence type="ECO:0000256" key="1">
    <source>
        <dbReference type="SAM" id="MobiDB-lite"/>
    </source>
</evidence>
<protein>
    <recommendedName>
        <fullName evidence="4">Tetratricopeptide repeat protein</fullName>
    </recommendedName>
</protein>
<dbReference type="Proteomes" id="UP000319908">
    <property type="component" value="Unassembled WGS sequence"/>
</dbReference>
<sequence length="309" mass="34368">MALRFGASKPVQQSYTVTVEQVRLVPVRAEVSAFGCLSCNSRSRLDDYLTAKSAFDDIEALPIVYVTLARGAIDFGELSAADSYLEKSMELLPRITSAVELARTKEEIGKTFMIMQAFQKGADYIEQAKEHWRSSRLDFQVGGLHDILIWEAQFASSKGDHRTAELRLEEMSKVVSTYDLSQSKCSSIIHDAYGVCLALLANSNSSDPSLPIPFEYREYHPAFSGWVRPAELVQIFDQTKLLPIGIEIVDSKELSDKKESLRLANESISEFNSAVSRVLDRLDTNDSVEDNEGTGQSVLDNPKTADSQH</sequence>